<dbReference type="PANTHER" id="PTHR30419:SF24">
    <property type="entry name" value="HTH-TYPE TRANSCRIPTIONAL REGULATOR CZCR"/>
    <property type="match status" value="1"/>
</dbReference>
<accession>A0ABR6VIX1</accession>
<gene>
    <name evidence="6" type="ORF">H8J70_08225</name>
</gene>
<dbReference type="PROSITE" id="PS50931">
    <property type="entry name" value="HTH_LYSR"/>
    <property type="match status" value="1"/>
</dbReference>
<proteinExistence type="inferred from homology"/>
<evidence type="ECO:0000256" key="2">
    <source>
        <dbReference type="ARBA" id="ARBA00023015"/>
    </source>
</evidence>
<dbReference type="Proteomes" id="UP000606870">
    <property type="component" value="Unassembled WGS sequence"/>
</dbReference>
<dbReference type="InterPro" id="IPR036390">
    <property type="entry name" value="WH_DNA-bd_sf"/>
</dbReference>
<reference evidence="6 7" key="1">
    <citation type="submission" date="2020-08" db="EMBL/GenBank/DDBJ databases">
        <authorList>
            <person name="Liu C."/>
            <person name="Sun Q."/>
        </authorList>
    </citation>
    <scope>NUCLEOTIDE SEQUENCE [LARGE SCALE GENOMIC DNA]</scope>
    <source>
        <strain evidence="6 7">NSJ-59</strain>
    </source>
</reference>
<protein>
    <submittedName>
        <fullName evidence="6">LysR family transcriptional regulator</fullName>
    </submittedName>
</protein>
<name>A0ABR6VIX1_9FIRM</name>
<dbReference type="PANTHER" id="PTHR30419">
    <property type="entry name" value="HTH-TYPE TRANSCRIPTIONAL REGULATOR YBHD"/>
    <property type="match status" value="1"/>
</dbReference>
<dbReference type="Pfam" id="PF03466">
    <property type="entry name" value="LysR_substrate"/>
    <property type="match status" value="1"/>
</dbReference>
<dbReference type="RefSeq" id="WP_186503476.1">
    <property type="nucleotide sequence ID" value="NZ_JACOGK010000022.1"/>
</dbReference>
<feature type="domain" description="HTH lysR-type" evidence="5">
    <location>
        <begin position="1"/>
        <end position="58"/>
    </location>
</feature>
<keyword evidence="2" id="KW-0805">Transcription regulation</keyword>
<dbReference type="InterPro" id="IPR000847">
    <property type="entry name" value="LysR_HTH_N"/>
</dbReference>
<dbReference type="Gene3D" id="3.40.190.10">
    <property type="entry name" value="Periplasmic binding protein-like II"/>
    <property type="match status" value="2"/>
</dbReference>
<dbReference type="Gene3D" id="1.10.10.10">
    <property type="entry name" value="Winged helix-like DNA-binding domain superfamily/Winged helix DNA-binding domain"/>
    <property type="match status" value="1"/>
</dbReference>
<keyword evidence="4" id="KW-0804">Transcription</keyword>
<sequence>MDIKKYEVLLAVVDKGSFIKAASDLGYTQSGITYMMNSLEKECGFPLLSRSNKGVALTLEGERLLPEIRQLVQLNKRLEQDFTEVKGTVEGKVRIGCFPTIVCAIMPKIMRLFRELYPKIQLDLVEENSSGILTEWLDSGFIDIAFLSKQPQYEYDWIPLREDRYVIVMPKDSPLAAYDIIPAKELEGHPFFMYRGVDGMDAEVASYFRKHDVHLMPTFTSSSDYAVLYMIEENLGVGMIPELLIHVSKDKFPTLTTRELDPPAKRSLGLAVRGYSTAIPAVQCFIKTIQRAVDDGSLSI</sequence>
<dbReference type="CDD" id="cd05466">
    <property type="entry name" value="PBP2_LTTR_substrate"/>
    <property type="match status" value="1"/>
</dbReference>
<dbReference type="SUPFAM" id="SSF53850">
    <property type="entry name" value="Periplasmic binding protein-like II"/>
    <property type="match status" value="1"/>
</dbReference>
<keyword evidence="3" id="KW-0238">DNA-binding</keyword>
<evidence type="ECO:0000313" key="6">
    <source>
        <dbReference type="EMBL" id="MBC3537237.1"/>
    </source>
</evidence>
<comment type="caution">
    <text evidence="6">The sequence shown here is derived from an EMBL/GenBank/DDBJ whole genome shotgun (WGS) entry which is preliminary data.</text>
</comment>
<keyword evidence="7" id="KW-1185">Reference proteome</keyword>
<dbReference type="EMBL" id="JACOGK010000022">
    <property type="protein sequence ID" value="MBC3537237.1"/>
    <property type="molecule type" value="Genomic_DNA"/>
</dbReference>
<evidence type="ECO:0000256" key="1">
    <source>
        <dbReference type="ARBA" id="ARBA00009437"/>
    </source>
</evidence>
<dbReference type="InterPro" id="IPR050950">
    <property type="entry name" value="HTH-type_LysR_regulators"/>
</dbReference>
<dbReference type="Pfam" id="PF00126">
    <property type="entry name" value="HTH_1"/>
    <property type="match status" value="1"/>
</dbReference>
<comment type="similarity">
    <text evidence="1">Belongs to the LysR transcriptional regulatory family.</text>
</comment>
<organism evidence="6 7">
    <name type="scientific">Megasphaera hominis</name>
    <dbReference type="NCBI Taxonomy" id="159836"/>
    <lineage>
        <taxon>Bacteria</taxon>
        <taxon>Bacillati</taxon>
        <taxon>Bacillota</taxon>
        <taxon>Negativicutes</taxon>
        <taxon>Veillonellales</taxon>
        <taxon>Veillonellaceae</taxon>
        <taxon>Megasphaera</taxon>
    </lineage>
</organism>
<evidence type="ECO:0000259" key="5">
    <source>
        <dbReference type="PROSITE" id="PS50931"/>
    </source>
</evidence>
<dbReference type="SUPFAM" id="SSF46785">
    <property type="entry name" value="Winged helix' DNA-binding domain"/>
    <property type="match status" value="1"/>
</dbReference>
<dbReference type="InterPro" id="IPR005119">
    <property type="entry name" value="LysR_subst-bd"/>
</dbReference>
<dbReference type="InterPro" id="IPR036388">
    <property type="entry name" value="WH-like_DNA-bd_sf"/>
</dbReference>
<evidence type="ECO:0000313" key="7">
    <source>
        <dbReference type="Proteomes" id="UP000606870"/>
    </source>
</evidence>
<evidence type="ECO:0000256" key="4">
    <source>
        <dbReference type="ARBA" id="ARBA00023163"/>
    </source>
</evidence>
<evidence type="ECO:0000256" key="3">
    <source>
        <dbReference type="ARBA" id="ARBA00023125"/>
    </source>
</evidence>